<evidence type="ECO:0000313" key="2">
    <source>
        <dbReference type="Proteomes" id="UP001182355"/>
    </source>
</evidence>
<dbReference type="RefSeq" id="WP_197541087.1">
    <property type="nucleotide sequence ID" value="NZ_CAKODN010000026.1"/>
</dbReference>
<sequence>MLLRFENIHFPPLQPEHTGCGGHFQLFGICDAGSGQPIPTNHQLAVTQHPIGRQILPLLAGYTRPILGLAPSGPLGGKQQYGISDGKVYEFQPDNAGCWHGYPIPGTEAPPKILREFLARGDINKAEYNKLIKGK</sequence>
<accession>A0AAD2V441</accession>
<reference evidence="1" key="1">
    <citation type="submission" date="2023-02" db="EMBL/GenBank/DDBJ databases">
        <authorList>
            <person name="Ashton P.M."/>
            <person name="Dallman T."/>
            <person name="Nair S."/>
            <person name="De Pinna E."/>
            <person name="Peters T."/>
            <person name="Grant K."/>
        </authorList>
    </citation>
    <scope>NUCLEOTIDE SEQUENCE</scope>
    <source>
        <strain evidence="1">01103883</strain>
    </source>
</reference>
<dbReference type="AlphaFoldDB" id="A0AAD2V441"/>
<organism evidence="1 2">
    <name type="scientific">Yersinia enterocolitica</name>
    <dbReference type="NCBI Taxonomy" id="630"/>
    <lineage>
        <taxon>Bacteria</taxon>
        <taxon>Pseudomonadati</taxon>
        <taxon>Pseudomonadota</taxon>
        <taxon>Gammaproteobacteria</taxon>
        <taxon>Enterobacterales</taxon>
        <taxon>Yersiniaceae</taxon>
        <taxon>Yersinia</taxon>
    </lineage>
</organism>
<dbReference type="Proteomes" id="UP001182355">
    <property type="component" value="Unassembled WGS sequence"/>
</dbReference>
<dbReference type="EMBL" id="ABNAVX010000050">
    <property type="protein sequence ID" value="ELI8104565.1"/>
    <property type="molecule type" value="Genomic_DNA"/>
</dbReference>
<name>A0AAD2V441_YEREN</name>
<proteinExistence type="predicted"/>
<comment type="caution">
    <text evidence="1">The sequence shown here is derived from an EMBL/GenBank/DDBJ whole genome shotgun (WGS) entry which is preliminary data.</text>
</comment>
<gene>
    <name evidence="1" type="ORF">RSF11_004335</name>
</gene>
<protein>
    <submittedName>
        <fullName evidence="1">Uncharacterized protein</fullName>
    </submittedName>
</protein>
<evidence type="ECO:0000313" key="1">
    <source>
        <dbReference type="EMBL" id="ELI8104565.1"/>
    </source>
</evidence>